<dbReference type="PANTHER" id="PTHR43707">
    <property type="entry name" value="HISTIDYL-TRNA SYNTHETASE"/>
    <property type="match status" value="1"/>
</dbReference>
<dbReference type="InterPro" id="IPR036621">
    <property type="entry name" value="Anticodon-bd_dom_sf"/>
</dbReference>
<gene>
    <name evidence="11" type="ORF">METZ01_LOCUS138171</name>
</gene>
<dbReference type="PROSITE" id="PS50862">
    <property type="entry name" value="AA_TRNA_LIGASE_II"/>
    <property type="match status" value="1"/>
</dbReference>
<evidence type="ECO:0000256" key="6">
    <source>
        <dbReference type="ARBA" id="ARBA00022917"/>
    </source>
</evidence>
<dbReference type="InterPro" id="IPR004516">
    <property type="entry name" value="HisRS/HisZ"/>
</dbReference>
<dbReference type="InterPro" id="IPR006195">
    <property type="entry name" value="aa-tRNA-synth_II"/>
</dbReference>
<feature type="non-terminal residue" evidence="11">
    <location>
        <position position="1"/>
    </location>
</feature>
<dbReference type="GO" id="GO:0004821">
    <property type="term" value="F:histidine-tRNA ligase activity"/>
    <property type="evidence" value="ECO:0007669"/>
    <property type="project" value="UniProtKB-EC"/>
</dbReference>
<dbReference type="InterPro" id="IPR033656">
    <property type="entry name" value="HisRS_anticodon"/>
</dbReference>
<dbReference type="PANTHER" id="PTHR43707:SF1">
    <property type="entry name" value="HISTIDINE--TRNA LIGASE, MITOCHONDRIAL-RELATED"/>
    <property type="match status" value="1"/>
</dbReference>
<dbReference type="Pfam" id="PF13393">
    <property type="entry name" value="tRNA-synt_His"/>
    <property type="match status" value="1"/>
</dbReference>
<dbReference type="InterPro" id="IPR015807">
    <property type="entry name" value="His-tRNA-ligase"/>
</dbReference>
<dbReference type="Pfam" id="PF03129">
    <property type="entry name" value="HGTP_anticodon"/>
    <property type="match status" value="1"/>
</dbReference>
<keyword evidence="7" id="KW-0030">Aminoacyl-tRNA synthetase</keyword>
<comment type="catalytic activity">
    <reaction evidence="9">
        <text>tRNA(His) + L-histidine + ATP = L-histidyl-tRNA(His) + AMP + diphosphate + H(+)</text>
        <dbReference type="Rhea" id="RHEA:17313"/>
        <dbReference type="Rhea" id="RHEA-COMP:9665"/>
        <dbReference type="Rhea" id="RHEA-COMP:9689"/>
        <dbReference type="ChEBI" id="CHEBI:15378"/>
        <dbReference type="ChEBI" id="CHEBI:30616"/>
        <dbReference type="ChEBI" id="CHEBI:33019"/>
        <dbReference type="ChEBI" id="CHEBI:57595"/>
        <dbReference type="ChEBI" id="CHEBI:78442"/>
        <dbReference type="ChEBI" id="CHEBI:78527"/>
        <dbReference type="ChEBI" id="CHEBI:456215"/>
        <dbReference type="EC" id="6.1.1.21"/>
    </reaction>
</comment>
<evidence type="ECO:0000256" key="9">
    <source>
        <dbReference type="ARBA" id="ARBA00047639"/>
    </source>
</evidence>
<dbReference type="PIRSF" id="PIRSF001549">
    <property type="entry name" value="His-tRNA_synth"/>
    <property type="match status" value="1"/>
</dbReference>
<dbReference type="InterPro" id="IPR041715">
    <property type="entry name" value="HisRS-like_core"/>
</dbReference>
<proteinExistence type="inferred from homology"/>
<evidence type="ECO:0000256" key="2">
    <source>
        <dbReference type="ARBA" id="ARBA00012815"/>
    </source>
</evidence>
<dbReference type="EC" id="6.1.1.21" evidence="2"/>
<sequence>PINKLYYIDTLFRRERPQKGRYRQFNQFGIEVFGSEFPEIDAEVITLAISIFNKIGLKELKLKLNSIGSPQCRIDYRETILDFLKPHIADLSEISQTRFENNPMRILDTKVPHEIEILKNLPNIADCWTHEDKDHFEEVCSLLDSTGIKYELTPRLVRGLDYYTRTTFEITSSALGAQDAVCGGGRYDGLVESLGGKPTPGIGFAAGMERILLAMNNVESTSNSKQVYIVGLGNAVRPTVLKLAEELRQSSITTEFDVLRRSIKAQLREANKSGAKYAILIGDQELEARQAELKDLSTGDQKKIELNNLVEHIISLPF</sequence>
<evidence type="ECO:0000256" key="8">
    <source>
        <dbReference type="ARBA" id="ARBA00030619"/>
    </source>
</evidence>
<dbReference type="GO" id="GO:0005737">
    <property type="term" value="C:cytoplasm"/>
    <property type="evidence" value="ECO:0007669"/>
    <property type="project" value="InterPro"/>
</dbReference>
<comment type="similarity">
    <text evidence="1">Belongs to the class-II aminoacyl-tRNA synthetase family.</text>
</comment>
<dbReference type="Gene3D" id="3.40.50.800">
    <property type="entry name" value="Anticodon-binding domain"/>
    <property type="match status" value="1"/>
</dbReference>
<dbReference type="CDD" id="cd00773">
    <property type="entry name" value="HisRS-like_core"/>
    <property type="match status" value="1"/>
</dbReference>
<protein>
    <recommendedName>
        <fullName evidence="2">histidine--tRNA ligase</fullName>
        <ecNumber evidence="2">6.1.1.21</ecNumber>
    </recommendedName>
    <alternativeName>
        <fullName evidence="8">Histidyl-tRNA synthetase</fullName>
    </alternativeName>
</protein>
<dbReference type="NCBIfam" id="TIGR00442">
    <property type="entry name" value="hisS"/>
    <property type="match status" value="1"/>
</dbReference>
<evidence type="ECO:0000256" key="1">
    <source>
        <dbReference type="ARBA" id="ARBA00008226"/>
    </source>
</evidence>
<dbReference type="CDD" id="cd00859">
    <property type="entry name" value="HisRS_anticodon"/>
    <property type="match status" value="1"/>
</dbReference>
<evidence type="ECO:0000256" key="3">
    <source>
        <dbReference type="ARBA" id="ARBA00022598"/>
    </source>
</evidence>
<keyword evidence="6" id="KW-0648">Protein biosynthesis</keyword>
<evidence type="ECO:0000256" key="7">
    <source>
        <dbReference type="ARBA" id="ARBA00023146"/>
    </source>
</evidence>
<evidence type="ECO:0000259" key="10">
    <source>
        <dbReference type="PROSITE" id="PS50862"/>
    </source>
</evidence>
<keyword evidence="3" id="KW-0436">Ligase</keyword>
<dbReference type="GO" id="GO:0005524">
    <property type="term" value="F:ATP binding"/>
    <property type="evidence" value="ECO:0007669"/>
    <property type="project" value="UniProtKB-KW"/>
</dbReference>
<dbReference type="AlphaFoldDB" id="A0A381Z997"/>
<evidence type="ECO:0000256" key="5">
    <source>
        <dbReference type="ARBA" id="ARBA00022840"/>
    </source>
</evidence>
<keyword evidence="4" id="KW-0547">Nucleotide-binding</keyword>
<dbReference type="GO" id="GO:0006427">
    <property type="term" value="P:histidyl-tRNA aminoacylation"/>
    <property type="evidence" value="ECO:0007669"/>
    <property type="project" value="InterPro"/>
</dbReference>
<feature type="domain" description="Aminoacyl-transfer RNA synthetases class-II family profile" evidence="10">
    <location>
        <begin position="4"/>
        <end position="238"/>
    </location>
</feature>
<reference evidence="11" key="1">
    <citation type="submission" date="2018-05" db="EMBL/GenBank/DDBJ databases">
        <authorList>
            <person name="Lanie J.A."/>
            <person name="Ng W.-L."/>
            <person name="Kazmierczak K.M."/>
            <person name="Andrzejewski T.M."/>
            <person name="Davidsen T.M."/>
            <person name="Wayne K.J."/>
            <person name="Tettelin H."/>
            <person name="Glass J.I."/>
            <person name="Rusch D."/>
            <person name="Podicherti R."/>
            <person name="Tsui H.-C.T."/>
            <person name="Winkler M.E."/>
        </authorList>
    </citation>
    <scope>NUCLEOTIDE SEQUENCE</scope>
</reference>
<organism evidence="11">
    <name type="scientific">marine metagenome</name>
    <dbReference type="NCBI Taxonomy" id="408172"/>
    <lineage>
        <taxon>unclassified sequences</taxon>
        <taxon>metagenomes</taxon>
        <taxon>ecological metagenomes</taxon>
    </lineage>
</organism>
<dbReference type="EMBL" id="UINC01020283">
    <property type="protein sequence ID" value="SVA85317.1"/>
    <property type="molecule type" value="Genomic_DNA"/>
</dbReference>
<dbReference type="Gene3D" id="3.30.930.10">
    <property type="entry name" value="Bira Bifunctional Protein, Domain 2"/>
    <property type="match status" value="1"/>
</dbReference>
<dbReference type="InterPro" id="IPR004154">
    <property type="entry name" value="Anticodon-bd"/>
</dbReference>
<keyword evidence="5" id="KW-0067">ATP-binding</keyword>
<accession>A0A381Z997</accession>
<evidence type="ECO:0000256" key="4">
    <source>
        <dbReference type="ARBA" id="ARBA00022741"/>
    </source>
</evidence>
<dbReference type="SUPFAM" id="SSF52954">
    <property type="entry name" value="Class II aaRS ABD-related"/>
    <property type="match status" value="1"/>
</dbReference>
<dbReference type="SUPFAM" id="SSF55681">
    <property type="entry name" value="Class II aaRS and biotin synthetases"/>
    <property type="match status" value="1"/>
</dbReference>
<name>A0A381Z997_9ZZZZ</name>
<evidence type="ECO:0000313" key="11">
    <source>
        <dbReference type="EMBL" id="SVA85317.1"/>
    </source>
</evidence>
<dbReference type="InterPro" id="IPR045864">
    <property type="entry name" value="aa-tRNA-synth_II/BPL/LPL"/>
</dbReference>